<feature type="domain" description="VOC" evidence="1">
    <location>
        <begin position="4"/>
        <end position="126"/>
    </location>
</feature>
<comment type="caution">
    <text evidence="2">The sequence shown here is derived from an EMBL/GenBank/DDBJ whole genome shotgun (WGS) entry which is preliminary data.</text>
</comment>
<accession>A0A561PP42</accession>
<evidence type="ECO:0000313" key="3">
    <source>
        <dbReference type="Proteomes" id="UP000320811"/>
    </source>
</evidence>
<dbReference type="PANTHER" id="PTHR36503:SF1">
    <property type="entry name" value="BLR2520 PROTEIN"/>
    <property type="match status" value="1"/>
</dbReference>
<dbReference type="EMBL" id="VIWO01000005">
    <property type="protein sequence ID" value="TWF39877.1"/>
    <property type="molecule type" value="Genomic_DNA"/>
</dbReference>
<dbReference type="SUPFAM" id="SSF54593">
    <property type="entry name" value="Glyoxalase/Bleomycin resistance protein/Dihydroxybiphenyl dioxygenase"/>
    <property type="match status" value="1"/>
</dbReference>
<reference evidence="2 3" key="1">
    <citation type="submission" date="2019-06" db="EMBL/GenBank/DDBJ databases">
        <title>Sorghum-associated microbial communities from plants grown in Nebraska, USA.</title>
        <authorList>
            <person name="Schachtman D."/>
        </authorList>
    </citation>
    <scope>NUCLEOTIDE SEQUENCE [LARGE SCALE GENOMIC DNA]</scope>
    <source>
        <strain evidence="2 3">1209</strain>
    </source>
</reference>
<name>A0A561PP42_9BACT</name>
<dbReference type="PROSITE" id="PS51819">
    <property type="entry name" value="VOC"/>
    <property type="match status" value="1"/>
</dbReference>
<evidence type="ECO:0000313" key="2">
    <source>
        <dbReference type="EMBL" id="TWF39877.1"/>
    </source>
</evidence>
<dbReference type="InterPro" id="IPR029068">
    <property type="entry name" value="Glyas_Bleomycin-R_OHBP_Dase"/>
</dbReference>
<dbReference type="InterPro" id="IPR004360">
    <property type="entry name" value="Glyas_Fos-R_dOase_dom"/>
</dbReference>
<protein>
    <recommendedName>
        <fullName evidence="1">VOC domain-containing protein</fullName>
    </recommendedName>
</protein>
<dbReference type="AlphaFoldDB" id="A0A561PP42"/>
<organism evidence="2 3">
    <name type="scientific">Chitinophaga polysaccharea</name>
    <dbReference type="NCBI Taxonomy" id="1293035"/>
    <lineage>
        <taxon>Bacteria</taxon>
        <taxon>Pseudomonadati</taxon>
        <taxon>Bacteroidota</taxon>
        <taxon>Chitinophagia</taxon>
        <taxon>Chitinophagales</taxon>
        <taxon>Chitinophagaceae</taxon>
        <taxon>Chitinophaga</taxon>
    </lineage>
</organism>
<keyword evidence="3" id="KW-1185">Reference proteome</keyword>
<dbReference type="RefSeq" id="WP_186452513.1">
    <property type="nucleotide sequence ID" value="NZ_VIWO01000005.1"/>
</dbReference>
<dbReference type="Pfam" id="PF00903">
    <property type="entry name" value="Glyoxalase"/>
    <property type="match status" value="1"/>
</dbReference>
<gene>
    <name evidence="2" type="ORF">FHW36_105317</name>
</gene>
<proteinExistence type="predicted"/>
<dbReference type="Proteomes" id="UP000320811">
    <property type="component" value="Unassembled WGS sequence"/>
</dbReference>
<evidence type="ECO:0000259" key="1">
    <source>
        <dbReference type="PROSITE" id="PS51819"/>
    </source>
</evidence>
<dbReference type="PANTHER" id="PTHR36503">
    <property type="entry name" value="BLR2520 PROTEIN"/>
    <property type="match status" value="1"/>
</dbReference>
<dbReference type="InterPro" id="IPR037523">
    <property type="entry name" value="VOC_core"/>
</dbReference>
<dbReference type="Gene3D" id="3.10.180.10">
    <property type="entry name" value="2,3-Dihydroxybiphenyl 1,2-Dioxygenase, domain 1"/>
    <property type="match status" value="1"/>
</dbReference>
<sequence length="146" mass="16360">MEQRISVLTLGADDLSVMRAFYEDKLGWKPVAQNKDIVFYQMNGFLFSLAKRPFLADFVGVSPEGSGFRAVITGYNVASEAEVREIYDRLKTKGVKIIKGPTVPYFGGLFFYFQDVEGNLLEVAYNPLILLNGCRDAVGHKSIEHL</sequence>